<dbReference type="GO" id="GO:0005634">
    <property type="term" value="C:nucleus"/>
    <property type="evidence" value="ECO:0007669"/>
    <property type="project" value="UniProtKB-SubCell"/>
</dbReference>
<keyword evidence="6" id="KW-1185">Reference proteome</keyword>
<protein>
    <recommendedName>
        <fullName evidence="4">Mediator complex subunit 15 KIX domain-containing protein</fullName>
    </recommendedName>
</protein>
<sequence length="104" mass="11299">MDGASCSSAQATTLPALAARVPPPVMAEASTQIAADPKAAATYGDDWRSQLQRDARSRIISKIMETMGAYSRPLAVPEGLDEILKAAVQLEKRPMPQQERRYVQ</sequence>
<name>A0A8T0T569_PANVG</name>
<feature type="region of interest" description="Disordered" evidence="3">
    <location>
        <begin position="1"/>
        <end position="30"/>
    </location>
</feature>
<dbReference type="EMBL" id="CM029044">
    <property type="protein sequence ID" value="KAG2606852.1"/>
    <property type="molecule type" value="Genomic_DNA"/>
</dbReference>
<reference evidence="5" key="1">
    <citation type="submission" date="2020-05" db="EMBL/GenBank/DDBJ databases">
        <title>WGS assembly of Panicum virgatum.</title>
        <authorList>
            <person name="Lovell J.T."/>
            <person name="Jenkins J."/>
            <person name="Shu S."/>
            <person name="Juenger T.E."/>
            <person name="Schmutz J."/>
        </authorList>
    </citation>
    <scope>NUCLEOTIDE SEQUENCE</scope>
    <source>
        <strain evidence="5">AP13</strain>
    </source>
</reference>
<organism evidence="5 6">
    <name type="scientific">Panicum virgatum</name>
    <name type="common">Blackwell switchgrass</name>
    <dbReference type="NCBI Taxonomy" id="38727"/>
    <lineage>
        <taxon>Eukaryota</taxon>
        <taxon>Viridiplantae</taxon>
        <taxon>Streptophyta</taxon>
        <taxon>Embryophyta</taxon>
        <taxon>Tracheophyta</taxon>
        <taxon>Spermatophyta</taxon>
        <taxon>Magnoliopsida</taxon>
        <taxon>Liliopsida</taxon>
        <taxon>Poales</taxon>
        <taxon>Poaceae</taxon>
        <taxon>PACMAD clade</taxon>
        <taxon>Panicoideae</taxon>
        <taxon>Panicodae</taxon>
        <taxon>Paniceae</taxon>
        <taxon>Panicinae</taxon>
        <taxon>Panicum</taxon>
        <taxon>Panicum sect. Hiantes</taxon>
    </lineage>
</organism>
<feature type="domain" description="Mediator complex subunit 15 KIX" evidence="4">
    <location>
        <begin position="45"/>
        <end position="93"/>
    </location>
</feature>
<feature type="compositionally biased region" description="Polar residues" evidence="3">
    <location>
        <begin position="1"/>
        <end position="10"/>
    </location>
</feature>
<evidence type="ECO:0000256" key="2">
    <source>
        <dbReference type="ARBA" id="ARBA00023242"/>
    </source>
</evidence>
<dbReference type="Pfam" id="PF16987">
    <property type="entry name" value="KIX_2"/>
    <property type="match status" value="1"/>
</dbReference>
<dbReference type="InterPro" id="IPR036546">
    <property type="entry name" value="MED15_KIX"/>
</dbReference>
<evidence type="ECO:0000256" key="1">
    <source>
        <dbReference type="ARBA" id="ARBA00004123"/>
    </source>
</evidence>
<gene>
    <name evidence="5" type="ORF">PVAP13_4NG139800</name>
</gene>
<feature type="compositionally biased region" description="Low complexity" evidence="3">
    <location>
        <begin position="11"/>
        <end position="20"/>
    </location>
</feature>
<accession>A0A8T0T569</accession>
<evidence type="ECO:0000313" key="5">
    <source>
        <dbReference type="EMBL" id="KAG2606852.1"/>
    </source>
</evidence>
<keyword evidence="2" id="KW-0539">Nucleus</keyword>
<comment type="subcellular location">
    <subcellularLocation>
        <location evidence="1">Nucleus</location>
    </subcellularLocation>
</comment>
<evidence type="ECO:0000256" key="3">
    <source>
        <dbReference type="SAM" id="MobiDB-lite"/>
    </source>
</evidence>
<dbReference type="Proteomes" id="UP000823388">
    <property type="component" value="Chromosome 4N"/>
</dbReference>
<evidence type="ECO:0000259" key="4">
    <source>
        <dbReference type="Pfam" id="PF16987"/>
    </source>
</evidence>
<comment type="caution">
    <text evidence="5">The sequence shown here is derived from an EMBL/GenBank/DDBJ whole genome shotgun (WGS) entry which is preliminary data.</text>
</comment>
<evidence type="ECO:0000313" key="6">
    <source>
        <dbReference type="Proteomes" id="UP000823388"/>
    </source>
</evidence>
<proteinExistence type="predicted"/>
<dbReference type="AlphaFoldDB" id="A0A8T0T569"/>